<organism evidence="3 4">
    <name type="scientific">Protopolystoma xenopodis</name>
    <dbReference type="NCBI Taxonomy" id="117903"/>
    <lineage>
        <taxon>Eukaryota</taxon>
        <taxon>Metazoa</taxon>
        <taxon>Spiralia</taxon>
        <taxon>Lophotrochozoa</taxon>
        <taxon>Platyhelminthes</taxon>
        <taxon>Monogenea</taxon>
        <taxon>Polyopisthocotylea</taxon>
        <taxon>Polystomatidea</taxon>
        <taxon>Polystomatidae</taxon>
        <taxon>Protopolystoma</taxon>
    </lineage>
</organism>
<feature type="compositionally biased region" description="Basic and acidic residues" evidence="1">
    <location>
        <begin position="99"/>
        <end position="108"/>
    </location>
</feature>
<sequence length="183" mass="19668">MSSLNSIVRTGTTRPASLIPEISSDISANAPHGFIQNNYSNRASGTSVAGQSADFSSLSNFVVPQAAPPSNSASSEDDVVMLSGGEDDEANNDGNTRSADADTSRDDSTLTVFSNPKNSNLHFTANLSNPNSEKSSHIIDNSGTIIPIHFYLPDFMLNMVGNFFFCMLWVVKLDFNNLILVKK</sequence>
<keyword evidence="2" id="KW-1133">Transmembrane helix</keyword>
<evidence type="ECO:0000313" key="3">
    <source>
        <dbReference type="EMBL" id="VEL39981.1"/>
    </source>
</evidence>
<evidence type="ECO:0000313" key="4">
    <source>
        <dbReference type="Proteomes" id="UP000784294"/>
    </source>
</evidence>
<evidence type="ECO:0000256" key="1">
    <source>
        <dbReference type="SAM" id="MobiDB-lite"/>
    </source>
</evidence>
<accession>A0A3S5BU37</accession>
<feature type="region of interest" description="Disordered" evidence="1">
    <location>
        <begin position="66"/>
        <end position="111"/>
    </location>
</feature>
<proteinExistence type="predicted"/>
<comment type="caution">
    <text evidence="3">The sequence shown here is derived from an EMBL/GenBank/DDBJ whole genome shotgun (WGS) entry which is preliminary data.</text>
</comment>
<name>A0A3S5BU37_9PLAT</name>
<reference evidence="3" key="1">
    <citation type="submission" date="2018-11" db="EMBL/GenBank/DDBJ databases">
        <authorList>
            <consortium name="Pathogen Informatics"/>
        </authorList>
    </citation>
    <scope>NUCLEOTIDE SEQUENCE</scope>
</reference>
<protein>
    <submittedName>
        <fullName evidence="3">Uncharacterized protein</fullName>
    </submittedName>
</protein>
<dbReference type="Proteomes" id="UP000784294">
    <property type="component" value="Unassembled WGS sequence"/>
</dbReference>
<keyword evidence="2" id="KW-0812">Transmembrane</keyword>
<feature type="transmembrane region" description="Helical" evidence="2">
    <location>
        <begin position="155"/>
        <end position="175"/>
    </location>
</feature>
<gene>
    <name evidence="3" type="ORF">PXEA_LOCUS33421</name>
</gene>
<dbReference type="EMBL" id="CAAALY010263217">
    <property type="protein sequence ID" value="VEL39981.1"/>
    <property type="molecule type" value="Genomic_DNA"/>
</dbReference>
<keyword evidence="2" id="KW-0472">Membrane</keyword>
<feature type="compositionally biased region" description="Acidic residues" evidence="1">
    <location>
        <begin position="75"/>
        <end position="91"/>
    </location>
</feature>
<evidence type="ECO:0000256" key="2">
    <source>
        <dbReference type="SAM" id="Phobius"/>
    </source>
</evidence>
<dbReference type="AlphaFoldDB" id="A0A3S5BU37"/>
<keyword evidence="4" id="KW-1185">Reference proteome</keyword>